<keyword evidence="1" id="KW-0175">Coiled coil</keyword>
<reference evidence="2 3" key="1">
    <citation type="submission" date="2023-08" db="EMBL/GenBank/DDBJ databases">
        <title>Achromobacter seleniivolatilans sp. nov., isolated from seleniferous soil.</title>
        <authorList>
            <person name="Zhang S."/>
            <person name="Li K."/>
            <person name="Peng J."/>
            <person name="Zhao Q."/>
            <person name="Wang H."/>
            <person name="Guo Y."/>
        </authorList>
    </citation>
    <scope>NUCLEOTIDE SEQUENCE [LARGE SCALE GENOMIC DNA]</scope>
    <source>
        <strain evidence="2 3">R39</strain>
        <plasmid evidence="2 3">unnamed</plasmid>
    </source>
</reference>
<accession>A0ABY9MAJ9</accession>
<evidence type="ECO:0000313" key="3">
    <source>
        <dbReference type="Proteomes" id="UP001234798"/>
    </source>
</evidence>
<dbReference type="RefSeq" id="WP_306952068.1">
    <property type="nucleotide sequence ID" value="NZ_CP132977.1"/>
</dbReference>
<evidence type="ECO:0000313" key="2">
    <source>
        <dbReference type="EMBL" id="WMD24052.1"/>
    </source>
</evidence>
<organism evidence="2 3">
    <name type="scientific">Achromobacter seleniivolatilans</name>
    <dbReference type="NCBI Taxonomy" id="3047478"/>
    <lineage>
        <taxon>Bacteria</taxon>
        <taxon>Pseudomonadati</taxon>
        <taxon>Pseudomonadota</taxon>
        <taxon>Betaproteobacteria</taxon>
        <taxon>Burkholderiales</taxon>
        <taxon>Alcaligenaceae</taxon>
        <taxon>Achromobacter</taxon>
    </lineage>
</organism>
<keyword evidence="3" id="KW-1185">Reference proteome</keyword>
<feature type="coiled-coil region" evidence="1">
    <location>
        <begin position="207"/>
        <end position="234"/>
    </location>
</feature>
<proteinExistence type="predicted"/>
<evidence type="ECO:0000256" key="1">
    <source>
        <dbReference type="SAM" id="Coils"/>
    </source>
</evidence>
<dbReference type="EMBL" id="CP132977">
    <property type="protein sequence ID" value="WMD24052.1"/>
    <property type="molecule type" value="Genomic_DNA"/>
</dbReference>
<name>A0ABY9MAJ9_9BURK</name>
<geneLocation type="plasmid" evidence="2 3">
    <name>unnamed</name>
</geneLocation>
<gene>
    <name evidence="2" type="ORF">RAS12_30945</name>
</gene>
<keyword evidence="2" id="KW-0614">Plasmid</keyword>
<protein>
    <submittedName>
        <fullName evidence="2">N-acetyltransferase</fullName>
    </submittedName>
</protein>
<dbReference type="Proteomes" id="UP001234798">
    <property type="component" value="Plasmid unnamed"/>
</dbReference>
<sequence length="268" mass="30609">MLPSLERSSLRDPYGVPRIHLLEVRHRTDPEHNLAWILVEVIEERVTFEGRAHEATLRLQCQPVSPTYPPPAGAFTFVASYWQHMSAIKLTGTSLDGGAVFVDPGELRGHRVGTYLMDLIVNWARQWPEATVQPIKLLADQGRGAAGVRRNRFYEQFGLRFAYTSDQKLAGESLPMPAGDLVQCRTWEQNIRIHEVPTLLAHQFATENATNEEIRQLRNVQRDLMNERRQAEERPFIWLYHQRPRLIGGCALAALVVLVAWRPLAAMF</sequence>
<dbReference type="SUPFAM" id="SSF55729">
    <property type="entry name" value="Acyl-CoA N-acyltransferases (Nat)"/>
    <property type="match status" value="1"/>
</dbReference>
<dbReference type="InterPro" id="IPR016181">
    <property type="entry name" value="Acyl_CoA_acyltransferase"/>
</dbReference>